<dbReference type="Gene3D" id="1.20.1440.20">
    <property type="entry name" value="LemA-like domain"/>
    <property type="match status" value="1"/>
</dbReference>
<feature type="transmembrane region" description="Helical" evidence="6">
    <location>
        <begin position="6"/>
        <end position="23"/>
    </location>
</feature>
<organism evidence="7 8">
    <name type="scientific">Candidatus Enterousia intestinigallinarum</name>
    <dbReference type="NCBI Taxonomy" id="2840790"/>
    <lineage>
        <taxon>Bacteria</taxon>
        <taxon>Pseudomonadati</taxon>
        <taxon>Pseudomonadota</taxon>
        <taxon>Alphaproteobacteria</taxon>
        <taxon>Candidatus Enterousia</taxon>
    </lineage>
</organism>
<protein>
    <submittedName>
        <fullName evidence="7">LemA family protein</fullName>
    </submittedName>
</protein>
<dbReference type="PANTHER" id="PTHR34478">
    <property type="entry name" value="PROTEIN LEMA"/>
    <property type="match status" value="1"/>
</dbReference>
<dbReference type="AlphaFoldDB" id="A0A9D1FG39"/>
<evidence type="ECO:0000256" key="1">
    <source>
        <dbReference type="ARBA" id="ARBA00004167"/>
    </source>
</evidence>
<evidence type="ECO:0000313" key="8">
    <source>
        <dbReference type="Proteomes" id="UP000886742"/>
    </source>
</evidence>
<reference evidence="7" key="1">
    <citation type="submission" date="2020-10" db="EMBL/GenBank/DDBJ databases">
        <authorList>
            <person name="Gilroy R."/>
        </authorList>
    </citation>
    <scope>NUCLEOTIDE SEQUENCE</scope>
    <source>
        <strain evidence="7">ChiGjej3B3-5194</strain>
    </source>
</reference>
<dbReference type="GO" id="GO:0016020">
    <property type="term" value="C:membrane"/>
    <property type="evidence" value="ECO:0007669"/>
    <property type="project" value="UniProtKB-SubCell"/>
</dbReference>
<evidence type="ECO:0000256" key="5">
    <source>
        <dbReference type="ARBA" id="ARBA00023136"/>
    </source>
</evidence>
<accession>A0A9D1FG39</accession>
<sequence>MWVTIAVIAVVLLYFVMVYNGLVSRRNQVREAWSTIDTQLKRRYDLIPNLIESVRGAAKHERETLTAVTTARDAAMAANGANRADAENHLTETLKSLFAVSENYPTLRANENFLELQRELTDTETKIQAARQFYNNVVMGLNTQIEQFPSNIVARMFNITQEKMFEMDDAERVAPRVKF</sequence>
<comment type="caution">
    <text evidence="7">The sequence shown here is derived from an EMBL/GenBank/DDBJ whole genome shotgun (WGS) entry which is preliminary data.</text>
</comment>
<dbReference type="Pfam" id="PF04011">
    <property type="entry name" value="LemA"/>
    <property type="match status" value="1"/>
</dbReference>
<dbReference type="Proteomes" id="UP000886742">
    <property type="component" value="Unassembled WGS sequence"/>
</dbReference>
<comment type="similarity">
    <text evidence="2">Belongs to the LemA family.</text>
</comment>
<keyword evidence="4 6" id="KW-1133">Transmembrane helix</keyword>
<evidence type="ECO:0000256" key="4">
    <source>
        <dbReference type="ARBA" id="ARBA00022989"/>
    </source>
</evidence>
<dbReference type="SUPFAM" id="SSF140478">
    <property type="entry name" value="LemA-like"/>
    <property type="match status" value="1"/>
</dbReference>
<proteinExistence type="inferred from homology"/>
<keyword evidence="3 6" id="KW-0812">Transmembrane</keyword>
<gene>
    <name evidence="7" type="ORF">IAD02_02940</name>
</gene>
<reference evidence="7" key="2">
    <citation type="journal article" date="2021" name="PeerJ">
        <title>Extensive microbial diversity within the chicken gut microbiome revealed by metagenomics and culture.</title>
        <authorList>
            <person name="Gilroy R."/>
            <person name="Ravi A."/>
            <person name="Getino M."/>
            <person name="Pursley I."/>
            <person name="Horton D.L."/>
            <person name="Alikhan N.F."/>
            <person name="Baker D."/>
            <person name="Gharbi K."/>
            <person name="Hall N."/>
            <person name="Watson M."/>
            <person name="Adriaenssens E.M."/>
            <person name="Foster-Nyarko E."/>
            <person name="Jarju S."/>
            <person name="Secka A."/>
            <person name="Antonio M."/>
            <person name="Oren A."/>
            <person name="Chaudhuri R.R."/>
            <person name="La Ragione R."/>
            <person name="Hildebrand F."/>
            <person name="Pallen M.J."/>
        </authorList>
    </citation>
    <scope>NUCLEOTIDE SEQUENCE</scope>
    <source>
        <strain evidence="7">ChiGjej3B3-5194</strain>
    </source>
</reference>
<dbReference type="EMBL" id="DVJI01000012">
    <property type="protein sequence ID" value="HIS70921.1"/>
    <property type="molecule type" value="Genomic_DNA"/>
</dbReference>
<comment type="subcellular location">
    <subcellularLocation>
        <location evidence="1">Membrane</location>
        <topology evidence="1">Single-pass membrane protein</topology>
    </subcellularLocation>
</comment>
<dbReference type="PANTHER" id="PTHR34478:SF2">
    <property type="entry name" value="MEMBRANE PROTEIN"/>
    <property type="match status" value="1"/>
</dbReference>
<evidence type="ECO:0000256" key="2">
    <source>
        <dbReference type="ARBA" id="ARBA00008854"/>
    </source>
</evidence>
<dbReference type="InterPro" id="IPR023353">
    <property type="entry name" value="LemA-like_dom_sf"/>
</dbReference>
<dbReference type="InterPro" id="IPR007156">
    <property type="entry name" value="MamQ_LemA"/>
</dbReference>
<evidence type="ECO:0000256" key="3">
    <source>
        <dbReference type="ARBA" id="ARBA00022692"/>
    </source>
</evidence>
<name>A0A9D1FG39_9PROT</name>
<evidence type="ECO:0000313" key="7">
    <source>
        <dbReference type="EMBL" id="HIS70921.1"/>
    </source>
</evidence>
<keyword evidence="5 6" id="KW-0472">Membrane</keyword>
<evidence type="ECO:0000256" key="6">
    <source>
        <dbReference type="SAM" id="Phobius"/>
    </source>
</evidence>